<feature type="region of interest" description="Disordered" evidence="1">
    <location>
        <begin position="18"/>
        <end position="46"/>
    </location>
</feature>
<keyword evidence="4" id="KW-1185">Reference proteome</keyword>
<dbReference type="Gene3D" id="3.40.50.150">
    <property type="entry name" value="Vaccinia Virus protein VP39"/>
    <property type="match status" value="1"/>
</dbReference>
<organism evidence="3 4">
    <name type="scientific">Candidatus Criblamydia sequanensis CRIB-18</name>
    <dbReference type="NCBI Taxonomy" id="1437425"/>
    <lineage>
        <taxon>Bacteria</taxon>
        <taxon>Pseudomonadati</taxon>
        <taxon>Chlamydiota</taxon>
        <taxon>Chlamydiia</taxon>
        <taxon>Parachlamydiales</taxon>
        <taxon>Candidatus Criblamydiaceae</taxon>
        <taxon>Candidatus Criblamydia</taxon>
    </lineage>
</organism>
<evidence type="ECO:0000256" key="1">
    <source>
        <dbReference type="SAM" id="MobiDB-lite"/>
    </source>
</evidence>
<sequence>MQMLNSLFLGEPTLTTATASEVPSSEAPGLSWKNPGMSSPKERDQYLTGDHERAIKAIDRWVLAKKLEGHKHILDVGSGSGLTTFYIWLKALESTILGLDTKENAEFAEKYSALSNNSVRFQEILSPLTLPKADNTRGWDLISGLALFSWIQQDLHAAVLKAMYDVLSPYGEILVRTEAVGHRPYRDAMHTVMERDEWAPFFVDYKAPFSDQTVEGFEAALKEAGYVNSEVELINDELNFVDKDTMVNYFIQWLPPLERIISKDPAETYSLRHSFTKEVIDQYCLDIKNDGTKIPLIFPAIYATAHKKPEKTLGFIKI</sequence>
<keyword evidence="3" id="KW-0489">Methyltransferase</keyword>
<evidence type="ECO:0000313" key="3">
    <source>
        <dbReference type="EMBL" id="CDR33238.1"/>
    </source>
</evidence>
<gene>
    <name evidence="3" type="ORF">CSEC_0401</name>
</gene>
<dbReference type="RefSeq" id="WP_079977944.1">
    <property type="nucleotide sequence ID" value="NZ_CCEJ010000003.1"/>
</dbReference>
<dbReference type="Pfam" id="PF00891">
    <property type="entry name" value="Methyltransf_2"/>
    <property type="match status" value="1"/>
</dbReference>
<dbReference type="OrthoDB" id="5174037at2"/>
<reference evidence="3" key="2">
    <citation type="submission" date="2014-09" db="EMBL/GenBank/DDBJ databases">
        <title>Criblamydia sequanensis harbors a mega-plasmid encoding arsenite resistance.</title>
        <authorList>
            <person name="Bertelli C."/>
            <person name="Goesmann A."/>
            <person name="Greub G."/>
        </authorList>
    </citation>
    <scope>NUCLEOTIDE SEQUENCE [LARGE SCALE GENOMIC DNA]</scope>
    <source>
        <strain evidence="3">CRIB-18</strain>
    </source>
</reference>
<dbReference type="EMBL" id="CCEJ010000003">
    <property type="protein sequence ID" value="CDR33238.1"/>
    <property type="molecule type" value="Genomic_DNA"/>
</dbReference>
<dbReference type="Proteomes" id="UP000031552">
    <property type="component" value="Unassembled WGS sequence"/>
</dbReference>
<reference evidence="3" key="1">
    <citation type="submission" date="2013-12" db="EMBL/GenBank/DDBJ databases">
        <authorList>
            <person name="Linke B."/>
        </authorList>
    </citation>
    <scope>NUCLEOTIDE SEQUENCE [LARGE SCALE GENOMIC DNA]</scope>
    <source>
        <strain evidence="3">CRIB-18</strain>
    </source>
</reference>
<comment type="caution">
    <text evidence="3">The sequence shown here is derived from an EMBL/GenBank/DDBJ whole genome shotgun (WGS) entry which is preliminary data.</text>
</comment>
<dbReference type="GO" id="GO:0032259">
    <property type="term" value="P:methylation"/>
    <property type="evidence" value="ECO:0007669"/>
    <property type="project" value="UniProtKB-KW"/>
</dbReference>
<dbReference type="SUPFAM" id="SSF53335">
    <property type="entry name" value="S-adenosyl-L-methionine-dependent methyltransferases"/>
    <property type="match status" value="1"/>
</dbReference>
<dbReference type="GO" id="GO:0008168">
    <property type="term" value="F:methyltransferase activity"/>
    <property type="evidence" value="ECO:0007669"/>
    <property type="project" value="UniProtKB-KW"/>
</dbReference>
<dbReference type="InterPro" id="IPR029063">
    <property type="entry name" value="SAM-dependent_MTases_sf"/>
</dbReference>
<evidence type="ECO:0000313" key="4">
    <source>
        <dbReference type="Proteomes" id="UP000031552"/>
    </source>
</evidence>
<dbReference type="InterPro" id="IPR001077">
    <property type="entry name" value="COMT_C"/>
</dbReference>
<evidence type="ECO:0000259" key="2">
    <source>
        <dbReference type="Pfam" id="PF00891"/>
    </source>
</evidence>
<name>A0A090D0Z1_9BACT</name>
<accession>A0A090D0Z1</accession>
<feature type="domain" description="O-methyltransferase C-terminal" evidence="2">
    <location>
        <begin position="25"/>
        <end position="194"/>
    </location>
</feature>
<dbReference type="CDD" id="cd02440">
    <property type="entry name" value="AdoMet_MTases"/>
    <property type="match status" value="1"/>
</dbReference>
<protein>
    <submittedName>
        <fullName evidence="3">Methyltransferase</fullName>
    </submittedName>
</protein>
<dbReference type="eggNOG" id="COG4106">
    <property type="taxonomic scope" value="Bacteria"/>
</dbReference>
<dbReference type="AlphaFoldDB" id="A0A090D0Z1"/>
<dbReference type="STRING" id="1437425.CSEC_0401"/>
<proteinExistence type="predicted"/>
<keyword evidence="3" id="KW-0808">Transferase</keyword>